<feature type="domain" description="Integrase zinc-binding" evidence="1">
    <location>
        <begin position="22"/>
        <end position="77"/>
    </location>
</feature>
<dbReference type="Gene3D" id="1.10.340.70">
    <property type="match status" value="1"/>
</dbReference>
<comment type="caution">
    <text evidence="2">The sequence shown here is derived from an EMBL/GenBank/DDBJ whole genome shotgun (WGS) entry which is preliminary data.</text>
</comment>
<dbReference type="EMBL" id="BGPR01006284">
    <property type="protein sequence ID" value="GBN17658.1"/>
    <property type="molecule type" value="Genomic_DNA"/>
</dbReference>
<dbReference type="InterPro" id="IPR041588">
    <property type="entry name" value="Integrase_H2C2"/>
</dbReference>
<dbReference type="AlphaFoldDB" id="A0A4Y2LSA1"/>
<dbReference type="Pfam" id="PF17921">
    <property type="entry name" value="Integrase_H2C2"/>
    <property type="match status" value="1"/>
</dbReference>
<name>A0A4Y2LSA1_ARAVE</name>
<evidence type="ECO:0000259" key="1">
    <source>
        <dbReference type="Pfam" id="PF17921"/>
    </source>
</evidence>
<protein>
    <recommendedName>
        <fullName evidence="1">Integrase zinc-binding domain-containing protein</fullName>
    </recommendedName>
</protein>
<organism evidence="2 3">
    <name type="scientific">Araneus ventricosus</name>
    <name type="common">Orbweaver spider</name>
    <name type="synonym">Epeira ventricosa</name>
    <dbReference type="NCBI Taxonomy" id="182803"/>
    <lineage>
        <taxon>Eukaryota</taxon>
        <taxon>Metazoa</taxon>
        <taxon>Ecdysozoa</taxon>
        <taxon>Arthropoda</taxon>
        <taxon>Chelicerata</taxon>
        <taxon>Arachnida</taxon>
        <taxon>Araneae</taxon>
        <taxon>Araneomorphae</taxon>
        <taxon>Entelegynae</taxon>
        <taxon>Araneoidea</taxon>
        <taxon>Araneidae</taxon>
        <taxon>Araneus</taxon>
    </lineage>
</organism>
<dbReference type="InterPro" id="IPR036397">
    <property type="entry name" value="RNaseH_sf"/>
</dbReference>
<dbReference type="GO" id="GO:0003676">
    <property type="term" value="F:nucleic acid binding"/>
    <property type="evidence" value="ECO:0007669"/>
    <property type="project" value="InterPro"/>
</dbReference>
<keyword evidence="3" id="KW-1185">Reference proteome</keyword>
<dbReference type="Gene3D" id="3.30.420.10">
    <property type="entry name" value="Ribonuclease H-like superfamily/Ribonuclease H"/>
    <property type="match status" value="1"/>
</dbReference>
<proteinExistence type="predicted"/>
<dbReference type="InterPro" id="IPR012337">
    <property type="entry name" value="RNaseH-like_sf"/>
</dbReference>
<dbReference type="SUPFAM" id="SSF53098">
    <property type="entry name" value="Ribonuclease H-like"/>
    <property type="match status" value="1"/>
</dbReference>
<gene>
    <name evidence="2" type="ORF">AVEN_199278_1</name>
</gene>
<dbReference type="PANTHER" id="PTHR38681:SF1">
    <property type="entry name" value="RETROVIRUS-RELATED POL POLYPROTEIN FROM TRANSPOSON 412-LIKE PROTEIN"/>
    <property type="match status" value="1"/>
</dbReference>
<dbReference type="Proteomes" id="UP000499080">
    <property type="component" value="Unassembled WGS sequence"/>
</dbReference>
<accession>A0A4Y2LSA1</accession>
<evidence type="ECO:0000313" key="2">
    <source>
        <dbReference type="EMBL" id="GBN17658.1"/>
    </source>
</evidence>
<dbReference type="PANTHER" id="PTHR38681">
    <property type="entry name" value="RETROVIRUS-RELATED POL POLYPROTEIN FROM TRANSPOSON 412-LIKE PROTEIN-RELATED"/>
    <property type="match status" value="1"/>
</dbReference>
<evidence type="ECO:0000313" key="3">
    <source>
        <dbReference type="Proteomes" id="UP000499080"/>
    </source>
</evidence>
<reference evidence="2 3" key="1">
    <citation type="journal article" date="2019" name="Sci. Rep.">
        <title>Orb-weaving spider Araneus ventricosus genome elucidates the spidroin gene catalogue.</title>
        <authorList>
            <person name="Kono N."/>
            <person name="Nakamura H."/>
            <person name="Ohtoshi R."/>
            <person name="Moran D.A.P."/>
            <person name="Shinohara A."/>
            <person name="Yoshida Y."/>
            <person name="Fujiwara M."/>
            <person name="Mori M."/>
            <person name="Tomita M."/>
            <person name="Arakawa K."/>
        </authorList>
    </citation>
    <scope>NUCLEOTIDE SEQUENCE [LARGE SCALE GENOMIC DNA]</scope>
</reference>
<sequence length="358" mass="41286">MYFAPSEKPLFYASTDTVRPYVTKSFRRLFFNSVHNLSHPGIKATQKLVSARFVSKNINKYCAIWCKNYIQCQISKVTHHTKSFVANFHLPSALFSRVHVDVVGPLNQIRGMTYLLISADRFTRCAEAFPIPDQSADTIAGAFFWDGFPDLEYLKRLLLIVVLIFNEIFFILFQSFQMRIKDSDHCLSPAITSFQESDIFCRIDVQIYLEAAWRTFSNTSVTTPESLFLQTSRRQVRSFRPVPTSYHCSSPVFVRGDRLKASHVFLRIDRILKSLEPPYASPYKVLSKTSKLFIVEFNGRPVTISIERLKAAHMFPDEIASRKFPRIIRVVPRSLMSSLYMEGVHSKLFISRLDCLCD</sequence>